<keyword evidence="2" id="KW-1185">Reference proteome</keyword>
<evidence type="ECO:0000313" key="1">
    <source>
        <dbReference type="EMBL" id="WAR22544.1"/>
    </source>
</evidence>
<gene>
    <name evidence="1" type="ORF">MAR_016518</name>
</gene>
<dbReference type="EMBL" id="CP111023">
    <property type="protein sequence ID" value="WAR22544.1"/>
    <property type="molecule type" value="Genomic_DNA"/>
</dbReference>
<reference evidence="1" key="1">
    <citation type="submission" date="2022-11" db="EMBL/GenBank/DDBJ databases">
        <title>Centuries of genome instability and evolution in soft-shell clam transmissible cancer (bioRxiv).</title>
        <authorList>
            <person name="Hart S.F.M."/>
            <person name="Yonemitsu M.A."/>
            <person name="Giersch R.M."/>
            <person name="Beal B.F."/>
            <person name="Arriagada G."/>
            <person name="Davis B.W."/>
            <person name="Ostrander E.A."/>
            <person name="Goff S.P."/>
            <person name="Metzger M.J."/>
        </authorList>
    </citation>
    <scope>NUCLEOTIDE SEQUENCE</scope>
    <source>
        <strain evidence="1">MELC-2E11</strain>
        <tissue evidence="1">Siphon/mantle</tissue>
    </source>
</reference>
<proteinExistence type="predicted"/>
<dbReference type="Proteomes" id="UP001164746">
    <property type="component" value="Chromosome 12"/>
</dbReference>
<name>A0ABY7FMI2_MYAAR</name>
<evidence type="ECO:0000313" key="2">
    <source>
        <dbReference type="Proteomes" id="UP001164746"/>
    </source>
</evidence>
<protein>
    <submittedName>
        <fullName evidence="1">Uncharacterized protein</fullName>
    </submittedName>
</protein>
<sequence length="163" mass="17932">MKPESVKRKDCHFRHGALIPLEQIARGTGTVSQRWTDVTEVTTRTLLDSVSGSALTSRTVGLSSPPLGQRWVDATRACLQKSLVPALKPLKPMTCKEVQTFAFHTHGQCYTRAAAGVPTFCNLGWADWLRISWIVKQALWREAGETVNQAVHILGQCSTGLFG</sequence>
<organism evidence="1 2">
    <name type="scientific">Mya arenaria</name>
    <name type="common">Soft-shell clam</name>
    <dbReference type="NCBI Taxonomy" id="6604"/>
    <lineage>
        <taxon>Eukaryota</taxon>
        <taxon>Metazoa</taxon>
        <taxon>Spiralia</taxon>
        <taxon>Lophotrochozoa</taxon>
        <taxon>Mollusca</taxon>
        <taxon>Bivalvia</taxon>
        <taxon>Autobranchia</taxon>
        <taxon>Heteroconchia</taxon>
        <taxon>Euheterodonta</taxon>
        <taxon>Imparidentia</taxon>
        <taxon>Neoheterodontei</taxon>
        <taxon>Myida</taxon>
        <taxon>Myoidea</taxon>
        <taxon>Myidae</taxon>
        <taxon>Mya</taxon>
    </lineage>
</organism>
<accession>A0ABY7FMI2</accession>